<name>A0A8J2JPF6_9HEXA</name>
<evidence type="ECO:0000313" key="2">
    <source>
        <dbReference type="EMBL" id="CAG7724001.1"/>
    </source>
</evidence>
<dbReference type="EMBL" id="CAJVCH010104665">
    <property type="protein sequence ID" value="CAG7724001.1"/>
    <property type="molecule type" value="Genomic_DNA"/>
</dbReference>
<evidence type="ECO:0000313" key="3">
    <source>
        <dbReference type="Proteomes" id="UP000708208"/>
    </source>
</evidence>
<organism evidence="2 3">
    <name type="scientific">Allacma fusca</name>
    <dbReference type="NCBI Taxonomy" id="39272"/>
    <lineage>
        <taxon>Eukaryota</taxon>
        <taxon>Metazoa</taxon>
        <taxon>Ecdysozoa</taxon>
        <taxon>Arthropoda</taxon>
        <taxon>Hexapoda</taxon>
        <taxon>Collembola</taxon>
        <taxon>Symphypleona</taxon>
        <taxon>Sminthuridae</taxon>
        <taxon>Allacma</taxon>
    </lineage>
</organism>
<sequence length="120" mass="14073">SQTANKKKLRFAHNRKTLNEQTFRQPISVFVPRFLDEENNVVLKRVRVMFSSGLFWFWEKWDKLRFPKCLESTKMKVIYETPVKPLSMESSIVLAIYGAVLSNILCFVVFAVEVIHYIGV</sequence>
<protein>
    <submittedName>
        <fullName evidence="2">Uncharacterized protein</fullName>
    </submittedName>
</protein>
<keyword evidence="1" id="KW-0472">Membrane</keyword>
<comment type="caution">
    <text evidence="2">The sequence shown here is derived from an EMBL/GenBank/DDBJ whole genome shotgun (WGS) entry which is preliminary data.</text>
</comment>
<feature type="transmembrane region" description="Helical" evidence="1">
    <location>
        <begin position="94"/>
        <end position="118"/>
    </location>
</feature>
<keyword evidence="1" id="KW-0812">Transmembrane</keyword>
<accession>A0A8J2JPF6</accession>
<dbReference type="Proteomes" id="UP000708208">
    <property type="component" value="Unassembled WGS sequence"/>
</dbReference>
<evidence type="ECO:0000256" key="1">
    <source>
        <dbReference type="SAM" id="Phobius"/>
    </source>
</evidence>
<reference evidence="2" key="1">
    <citation type="submission" date="2021-06" db="EMBL/GenBank/DDBJ databases">
        <authorList>
            <person name="Hodson N. C."/>
            <person name="Mongue J. A."/>
            <person name="Jaron S. K."/>
        </authorList>
    </citation>
    <scope>NUCLEOTIDE SEQUENCE</scope>
</reference>
<keyword evidence="1" id="KW-1133">Transmembrane helix</keyword>
<keyword evidence="3" id="KW-1185">Reference proteome</keyword>
<dbReference type="AlphaFoldDB" id="A0A8J2JPF6"/>
<proteinExistence type="predicted"/>
<gene>
    <name evidence="2" type="ORF">AFUS01_LOCUS13051</name>
</gene>
<feature type="non-terminal residue" evidence="2">
    <location>
        <position position="1"/>
    </location>
</feature>